<keyword evidence="3" id="KW-0238">DNA-binding</keyword>
<dbReference type="Gene3D" id="1.10.10.10">
    <property type="entry name" value="Winged helix-like DNA-binding domain superfamily/Winged helix DNA-binding domain"/>
    <property type="match status" value="1"/>
</dbReference>
<dbReference type="InterPro" id="IPR036390">
    <property type="entry name" value="WH_DNA-bd_sf"/>
</dbReference>
<dbReference type="PANTHER" id="PTHR30419:SF8">
    <property type="entry name" value="NITROGEN ASSIMILATION TRANSCRIPTIONAL ACTIVATOR-RELATED"/>
    <property type="match status" value="1"/>
</dbReference>
<evidence type="ECO:0000256" key="2">
    <source>
        <dbReference type="ARBA" id="ARBA00023015"/>
    </source>
</evidence>
<accession>A0ABW9AKI5</accession>
<comment type="caution">
    <text evidence="6">The sequence shown here is derived from an EMBL/GenBank/DDBJ whole genome shotgun (WGS) entry which is preliminary data.</text>
</comment>
<reference evidence="6 7" key="1">
    <citation type="journal article" date="2024" name="Chem. Sci.">
        <title>Discovery of megapolipeptins by genome mining of a Burkholderiales bacteria collection.</title>
        <authorList>
            <person name="Paulo B.S."/>
            <person name="Recchia M.J.J."/>
            <person name="Lee S."/>
            <person name="Fergusson C.H."/>
            <person name="Romanowski S.B."/>
            <person name="Hernandez A."/>
            <person name="Krull N."/>
            <person name="Liu D.Y."/>
            <person name="Cavanagh H."/>
            <person name="Bos A."/>
            <person name="Gray C.A."/>
            <person name="Murphy B.T."/>
            <person name="Linington R.G."/>
            <person name="Eustaquio A.S."/>
        </authorList>
    </citation>
    <scope>NUCLEOTIDE SEQUENCE [LARGE SCALE GENOMIC DNA]</scope>
    <source>
        <strain evidence="6 7">RL17-350-BIC-A</strain>
    </source>
</reference>
<evidence type="ECO:0000256" key="4">
    <source>
        <dbReference type="ARBA" id="ARBA00023163"/>
    </source>
</evidence>
<dbReference type="Gene3D" id="3.40.190.290">
    <property type="match status" value="1"/>
</dbReference>
<evidence type="ECO:0000313" key="7">
    <source>
        <dbReference type="Proteomes" id="UP001629230"/>
    </source>
</evidence>
<evidence type="ECO:0000259" key="5">
    <source>
        <dbReference type="PROSITE" id="PS50931"/>
    </source>
</evidence>
<organism evidence="6 7">
    <name type="scientific">Paraburkholderia dipogonis</name>
    <dbReference type="NCBI Taxonomy" id="1211383"/>
    <lineage>
        <taxon>Bacteria</taxon>
        <taxon>Pseudomonadati</taxon>
        <taxon>Pseudomonadota</taxon>
        <taxon>Betaproteobacteria</taxon>
        <taxon>Burkholderiales</taxon>
        <taxon>Burkholderiaceae</taxon>
        <taxon>Paraburkholderia</taxon>
    </lineage>
</organism>
<dbReference type="PROSITE" id="PS50931">
    <property type="entry name" value="HTH_LYSR"/>
    <property type="match status" value="1"/>
</dbReference>
<dbReference type="SUPFAM" id="SSF53850">
    <property type="entry name" value="Periplasmic binding protein-like II"/>
    <property type="match status" value="1"/>
</dbReference>
<evidence type="ECO:0000313" key="6">
    <source>
        <dbReference type="EMBL" id="MFM0000551.1"/>
    </source>
</evidence>
<dbReference type="EMBL" id="JAQQEZ010000003">
    <property type="protein sequence ID" value="MFM0000551.1"/>
    <property type="molecule type" value="Genomic_DNA"/>
</dbReference>
<dbReference type="InterPro" id="IPR005119">
    <property type="entry name" value="LysR_subst-bd"/>
</dbReference>
<protein>
    <submittedName>
        <fullName evidence="6">LysR family transcriptional regulator</fullName>
    </submittedName>
</protein>
<dbReference type="Pfam" id="PF00126">
    <property type="entry name" value="HTH_1"/>
    <property type="match status" value="1"/>
</dbReference>
<dbReference type="SUPFAM" id="SSF46785">
    <property type="entry name" value="Winged helix' DNA-binding domain"/>
    <property type="match status" value="1"/>
</dbReference>
<sequence>MREINQRRLRYFHEVLTHGSIRSAADSVNTAPSVITRQIKLLEDEVGMVLFERQSRGVAPTEAAHQLLEYWRACQAQQEHLQDRLDELRGLQRGQVRISISEGFVDDFLDEVLNSFSAQYPKLDVVMNVAPVNEVVREVEEDIAHIGIAYNPPNSPHTRYLASAPEPVVVLAARDHPLSQGDTRTPISVHHALSYPIGLMPVSFGLGQLMQALAFAENLRLAPVLTVNSLRVLIRFAKTGRGVIFATKFAARAELEAGTLVSRTVDHPLFSSAQARVLVRNGRPLSKAADEILKRILYDMTVFQSHRSSARKRSTRKKG</sequence>
<evidence type="ECO:0000256" key="3">
    <source>
        <dbReference type="ARBA" id="ARBA00023125"/>
    </source>
</evidence>
<name>A0ABW9AKI5_9BURK</name>
<keyword evidence="4" id="KW-0804">Transcription</keyword>
<dbReference type="Pfam" id="PF03466">
    <property type="entry name" value="LysR_substrate"/>
    <property type="match status" value="1"/>
</dbReference>
<comment type="similarity">
    <text evidence="1">Belongs to the LysR transcriptional regulatory family.</text>
</comment>
<keyword evidence="7" id="KW-1185">Reference proteome</keyword>
<keyword evidence="2" id="KW-0805">Transcription regulation</keyword>
<proteinExistence type="inferred from homology"/>
<evidence type="ECO:0000256" key="1">
    <source>
        <dbReference type="ARBA" id="ARBA00009437"/>
    </source>
</evidence>
<dbReference type="InterPro" id="IPR050950">
    <property type="entry name" value="HTH-type_LysR_regulators"/>
</dbReference>
<gene>
    <name evidence="6" type="ORF">PQR57_05955</name>
</gene>
<dbReference type="Proteomes" id="UP001629230">
    <property type="component" value="Unassembled WGS sequence"/>
</dbReference>
<dbReference type="InterPro" id="IPR036388">
    <property type="entry name" value="WH-like_DNA-bd_sf"/>
</dbReference>
<dbReference type="InterPro" id="IPR000847">
    <property type="entry name" value="LysR_HTH_N"/>
</dbReference>
<feature type="domain" description="HTH lysR-type" evidence="5">
    <location>
        <begin position="4"/>
        <end position="61"/>
    </location>
</feature>
<dbReference type="PANTHER" id="PTHR30419">
    <property type="entry name" value="HTH-TYPE TRANSCRIPTIONAL REGULATOR YBHD"/>
    <property type="match status" value="1"/>
</dbReference>
<dbReference type="RefSeq" id="WP_408176186.1">
    <property type="nucleotide sequence ID" value="NZ_JAQQEZ010000003.1"/>
</dbReference>